<protein>
    <submittedName>
        <fullName evidence="1">Uncharacterized protein</fullName>
    </submittedName>
</protein>
<name>A0A7S4IW50_9EUKA</name>
<sequence>MASLQGLCLPGFEAERRSVQLLRTDCNSCGFRGLDGEPLSERACNLFLRDALPGLSASVRYVDPDDLPDDDRSGERVLANLPEIMSGDDNWDFPFWTGNARTMLPCPQLKLGSA</sequence>
<reference evidence="1" key="1">
    <citation type="submission" date="2021-01" db="EMBL/GenBank/DDBJ databases">
        <authorList>
            <person name="Corre E."/>
            <person name="Pelletier E."/>
            <person name="Niang G."/>
            <person name="Scheremetjew M."/>
            <person name="Finn R."/>
            <person name="Kale V."/>
            <person name="Holt S."/>
            <person name="Cochrane G."/>
            <person name="Meng A."/>
            <person name="Brown T."/>
            <person name="Cohen L."/>
        </authorList>
    </citation>
    <scope>NUCLEOTIDE SEQUENCE</scope>
    <source>
        <strain evidence="1">UIO037</strain>
    </source>
</reference>
<gene>
    <name evidence="1" type="ORF">CPOL0286_LOCUS12980</name>
</gene>
<proteinExistence type="predicted"/>
<accession>A0A7S4IW50</accession>
<organism evidence="1">
    <name type="scientific">Prymnesium polylepis</name>
    <dbReference type="NCBI Taxonomy" id="72548"/>
    <lineage>
        <taxon>Eukaryota</taxon>
        <taxon>Haptista</taxon>
        <taxon>Haptophyta</taxon>
        <taxon>Prymnesiophyceae</taxon>
        <taxon>Prymnesiales</taxon>
        <taxon>Prymnesiaceae</taxon>
        <taxon>Prymnesium</taxon>
    </lineage>
</organism>
<dbReference type="EMBL" id="HBKO01028322">
    <property type="protein sequence ID" value="CAE2241253.1"/>
    <property type="molecule type" value="Transcribed_RNA"/>
</dbReference>
<evidence type="ECO:0000313" key="1">
    <source>
        <dbReference type="EMBL" id="CAE2241253.1"/>
    </source>
</evidence>
<dbReference type="AlphaFoldDB" id="A0A7S4IW50"/>